<dbReference type="Pfam" id="PF07505">
    <property type="entry name" value="DUF5131"/>
    <property type="match status" value="1"/>
</dbReference>
<protein>
    <submittedName>
        <fullName evidence="1">Phage Gp37/Gp68 family protein</fullName>
    </submittedName>
</protein>
<organism evidence="1 2">
    <name type="scientific">Christensenella tenuis</name>
    <dbReference type="NCBI Taxonomy" id="2763033"/>
    <lineage>
        <taxon>Bacteria</taxon>
        <taxon>Bacillati</taxon>
        <taxon>Bacillota</taxon>
        <taxon>Clostridia</taxon>
        <taxon>Christensenellales</taxon>
        <taxon>Christensenellaceae</taxon>
        <taxon>Christensenella</taxon>
    </lineage>
</organism>
<name>A0ABR7EFU9_9FIRM</name>
<dbReference type="Proteomes" id="UP000606889">
    <property type="component" value="Unassembled WGS sequence"/>
</dbReference>
<sequence length="236" mass="27436">MNNTKIEWTEVSWNPITGCTKVSDGCQNCYAESFAKRLKAMNNPRYKNGFDVTIHKDLFDKPLTWKKSKMIFVNSMSDIFHEDVSDNDILELFTIMNKANWHTFQVLTKRAERLVELSDRITWTDNIWMGTSIENRKALYRCELLKKTNACIKFISAEPLLESINDIDLRGIDWLIVGGESGFGFRELQEEWVSELLCKSQESNTAFFFKQWGGMPKKKNGALLCGRTYKEYPNIK</sequence>
<dbReference type="RefSeq" id="WP_186858147.1">
    <property type="nucleotide sequence ID" value="NZ_JACOON010000005.1"/>
</dbReference>
<dbReference type="InterPro" id="IPR011101">
    <property type="entry name" value="DUF5131"/>
</dbReference>
<evidence type="ECO:0000313" key="1">
    <source>
        <dbReference type="EMBL" id="MBC5648647.1"/>
    </source>
</evidence>
<reference evidence="1 2" key="1">
    <citation type="submission" date="2020-08" db="EMBL/GenBank/DDBJ databases">
        <title>Genome public.</title>
        <authorList>
            <person name="Liu C."/>
            <person name="Sun Q."/>
        </authorList>
    </citation>
    <scope>NUCLEOTIDE SEQUENCE [LARGE SCALE GENOMIC DNA]</scope>
    <source>
        <strain evidence="1 2">NSJ-35</strain>
    </source>
</reference>
<proteinExistence type="predicted"/>
<accession>A0ABR7EFU9</accession>
<gene>
    <name evidence="1" type="ORF">H8S18_09885</name>
</gene>
<comment type="caution">
    <text evidence="1">The sequence shown here is derived from an EMBL/GenBank/DDBJ whole genome shotgun (WGS) entry which is preliminary data.</text>
</comment>
<evidence type="ECO:0000313" key="2">
    <source>
        <dbReference type="Proteomes" id="UP000606889"/>
    </source>
</evidence>
<keyword evidence="2" id="KW-1185">Reference proteome</keyword>
<dbReference type="EMBL" id="JACOON010000005">
    <property type="protein sequence ID" value="MBC5648647.1"/>
    <property type="molecule type" value="Genomic_DNA"/>
</dbReference>